<dbReference type="Proteomes" id="UP000264330">
    <property type="component" value="Unassembled WGS sequence"/>
</dbReference>
<comment type="caution">
    <text evidence="1">The sequence shown here is derived from an EMBL/GenBank/DDBJ whole genome shotgun (WGS) entry which is preliminary data.</text>
</comment>
<evidence type="ECO:0008006" key="3">
    <source>
        <dbReference type="Google" id="ProtNLM"/>
    </source>
</evidence>
<dbReference type="EMBL" id="DPMF01000230">
    <property type="protein sequence ID" value="HCV81297.1"/>
    <property type="molecule type" value="Genomic_DNA"/>
</dbReference>
<evidence type="ECO:0000313" key="2">
    <source>
        <dbReference type="Proteomes" id="UP000264330"/>
    </source>
</evidence>
<gene>
    <name evidence="1" type="ORF">DGQ38_09630</name>
</gene>
<evidence type="ECO:0000313" key="1">
    <source>
        <dbReference type="EMBL" id="HCV81297.1"/>
    </source>
</evidence>
<proteinExistence type="predicted"/>
<protein>
    <recommendedName>
        <fullName evidence="3">Rho termination factor N-terminal domain-containing protein</fullName>
    </recommendedName>
</protein>
<name>A0A3D5IZX8_9FLAO</name>
<accession>A0A3D5IZX8</accession>
<organism evidence="1 2">
    <name type="scientific">Zunongwangia profunda</name>
    <dbReference type="NCBI Taxonomy" id="398743"/>
    <lineage>
        <taxon>Bacteria</taxon>
        <taxon>Pseudomonadati</taxon>
        <taxon>Bacteroidota</taxon>
        <taxon>Flavobacteriia</taxon>
        <taxon>Flavobacteriales</taxon>
        <taxon>Flavobacteriaceae</taxon>
        <taxon>Zunongwangia</taxon>
    </lineage>
</organism>
<sequence>MKKNKKIQDEEQYAILKSNGMSDEKACVIARNKEEIQQNAYHNYSYKELIVICREKGISVVDKIKKGDLIDLIIKHEA</sequence>
<dbReference type="AlphaFoldDB" id="A0A3D5IZX8"/>
<dbReference type="RefSeq" id="WP_013072770.1">
    <property type="nucleotide sequence ID" value="NZ_JAJGNW010000010.1"/>
</dbReference>
<reference evidence="1 2" key="1">
    <citation type="journal article" date="2018" name="Nat. Biotechnol.">
        <title>A standardized bacterial taxonomy based on genome phylogeny substantially revises the tree of life.</title>
        <authorList>
            <person name="Parks D.H."/>
            <person name="Chuvochina M."/>
            <person name="Waite D.W."/>
            <person name="Rinke C."/>
            <person name="Skarshewski A."/>
            <person name="Chaumeil P.A."/>
            <person name="Hugenholtz P."/>
        </authorList>
    </citation>
    <scope>NUCLEOTIDE SEQUENCE [LARGE SCALE GENOMIC DNA]</scope>
    <source>
        <strain evidence="1">UBA9359</strain>
    </source>
</reference>